<organism evidence="2 3">
    <name type="scientific">Phyllobacterium bourgognense</name>
    <dbReference type="NCBI Taxonomy" id="314236"/>
    <lineage>
        <taxon>Bacteria</taxon>
        <taxon>Pseudomonadati</taxon>
        <taxon>Pseudomonadota</taxon>
        <taxon>Alphaproteobacteria</taxon>
        <taxon>Hyphomicrobiales</taxon>
        <taxon>Phyllobacteriaceae</taxon>
        <taxon>Phyllobacterium</taxon>
    </lineage>
</organism>
<keyword evidence="3" id="KW-1185">Reference proteome</keyword>
<name>A0A368YFS6_9HYPH</name>
<dbReference type="CDD" id="cd23763">
    <property type="entry name" value="ASKHA_ATPase_ROK"/>
    <property type="match status" value="1"/>
</dbReference>
<dbReference type="Gene3D" id="3.30.420.40">
    <property type="match status" value="1"/>
</dbReference>
<protein>
    <submittedName>
        <fullName evidence="2">ROK family protein</fullName>
    </submittedName>
</protein>
<dbReference type="Proteomes" id="UP000253324">
    <property type="component" value="Unassembled WGS sequence"/>
</dbReference>
<sequence length="357" mass="38574">MSQRQDNLKQDNLVPVAHGAASLPSVTVDGYNLKLRDKDGFIGDKASKFAFQQKLDDWRKRIKNGGDDPLGDTPTKDLSKKDIDALVQGKNKEAAALVLGAVDDFAGELAQVLARFLKEKSWKNTERVVVGGGMRESAFGELAIARAMVLLKSDGLKIELLPIAHHPDEAGLIGAVQLMPAWMLEGHDSLLAVDIGGTNIRAGIVETRIKDKADLSKARVWKSELWRHADDEPNRTATVEHIVSVLERLIAKAQKADLMPAPVIGIACPGTIMPDGSIANGGQNLPGGNWESKSFNLPEALAEAIPKIGDHPTFVIMHNDAVVQGLSQVPFMRDVKRWGVVTIGTGLGNARFTNRAV</sequence>
<evidence type="ECO:0000313" key="3">
    <source>
        <dbReference type="Proteomes" id="UP000253324"/>
    </source>
</evidence>
<dbReference type="EMBL" id="QPJM01000019">
    <property type="protein sequence ID" value="RCW79093.1"/>
    <property type="molecule type" value="Genomic_DNA"/>
</dbReference>
<proteinExistence type="inferred from homology"/>
<gene>
    <name evidence="2" type="ORF">C7476_11914</name>
</gene>
<dbReference type="PANTHER" id="PTHR18964">
    <property type="entry name" value="ROK (REPRESSOR, ORF, KINASE) FAMILY"/>
    <property type="match status" value="1"/>
</dbReference>
<dbReference type="OrthoDB" id="7903685at2"/>
<dbReference type="SUPFAM" id="SSF53067">
    <property type="entry name" value="Actin-like ATPase domain"/>
    <property type="match status" value="1"/>
</dbReference>
<accession>A0A368YFS6</accession>
<dbReference type="AlphaFoldDB" id="A0A368YFS6"/>
<reference evidence="2 3" key="1">
    <citation type="submission" date="2018-07" db="EMBL/GenBank/DDBJ databases">
        <title>Genomic Encyclopedia of Type Strains, Phase III (KMG-III): the genomes of soil and plant-associated and newly described type strains.</title>
        <authorList>
            <person name="Whitman W."/>
        </authorList>
    </citation>
    <scope>NUCLEOTIDE SEQUENCE [LARGE SCALE GENOMIC DNA]</scope>
    <source>
        <strain evidence="2 3">31-25a</strain>
    </source>
</reference>
<dbReference type="PANTHER" id="PTHR18964:SF149">
    <property type="entry name" value="BIFUNCTIONAL UDP-N-ACETYLGLUCOSAMINE 2-EPIMERASE_N-ACETYLMANNOSAMINE KINASE"/>
    <property type="match status" value="1"/>
</dbReference>
<dbReference type="RefSeq" id="WP_114432304.1">
    <property type="nucleotide sequence ID" value="NZ_QPJM01000019.1"/>
</dbReference>
<evidence type="ECO:0000313" key="2">
    <source>
        <dbReference type="EMBL" id="RCW79093.1"/>
    </source>
</evidence>
<evidence type="ECO:0000256" key="1">
    <source>
        <dbReference type="ARBA" id="ARBA00006479"/>
    </source>
</evidence>
<comment type="caution">
    <text evidence="2">The sequence shown here is derived from an EMBL/GenBank/DDBJ whole genome shotgun (WGS) entry which is preliminary data.</text>
</comment>
<dbReference type="InterPro" id="IPR043129">
    <property type="entry name" value="ATPase_NBD"/>
</dbReference>
<dbReference type="InterPro" id="IPR000600">
    <property type="entry name" value="ROK"/>
</dbReference>
<comment type="similarity">
    <text evidence="1">Belongs to the ROK (NagC/XylR) family.</text>
</comment>